<sequence>MTSQLMDLTERPTVLTQTIVVIGKESVGKSQLLSSLTGRSAGESNFRGSTVSVQRYRYGETTLVDTPGILRQSDTDTTRRTLDALQEHDQVLLVVQATQLDSDLAEMLPLVAGKRGAIIVTFWDKVQPVEAALEAIERLSKDVGVDMHPLDARSIMDRDVPRIATALQTPKPFLKSSLTARAGWRIEPKPGWLEHRVIGPTLAIMLLILPALATIFGANQLAEWLHPLVAGLIEPLVAHINASWPTWLGLVLTASHGDFGYGLLNMGPFLFVWALPTVLLFSLILGVYKASGLIDRMNVALHPLVRPLGLSGRDVVRVMMGFPPKRLCRSCSHRSARMASFYWPVMTIWRFQ</sequence>
<feature type="domain" description="Nucleoside transporter/FeoB GTPase Gate" evidence="3">
    <location>
        <begin position="271"/>
        <end position="323"/>
    </location>
</feature>
<dbReference type="SUPFAM" id="SSF52540">
    <property type="entry name" value="P-loop containing nucleoside triphosphate hydrolases"/>
    <property type="match status" value="1"/>
</dbReference>
<dbReference type="InterPro" id="IPR011642">
    <property type="entry name" value="Gate_dom"/>
</dbReference>
<dbReference type="Pfam" id="PF07670">
    <property type="entry name" value="Gate"/>
    <property type="match status" value="1"/>
</dbReference>
<evidence type="ECO:0000259" key="2">
    <source>
        <dbReference type="Pfam" id="PF01926"/>
    </source>
</evidence>
<dbReference type="GO" id="GO:0005886">
    <property type="term" value="C:plasma membrane"/>
    <property type="evidence" value="ECO:0007669"/>
    <property type="project" value="TreeGrafter"/>
</dbReference>
<dbReference type="InterPro" id="IPR027417">
    <property type="entry name" value="P-loop_NTPase"/>
</dbReference>
<gene>
    <name evidence="4" type="ORF">Pla100_30730</name>
</gene>
<feature type="transmembrane region" description="Helical" evidence="1">
    <location>
        <begin position="269"/>
        <end position="288"/>
    </location>
</feature>
<dbReference type="Pfam" id="PF01926">
    <property type="entry name" value="MMR_HSR1"/>
    <property type="match status" value="1"/>
</dbReference>
<reference evidence="4 5" key="1">
    <citation type="submission" date="2019-02" db="EMBL/GenBank/DDBJ databases">
        <title>Deep-cultivation of Planctomycetes and their phenomic and genomic characterization uncovers novel biology.</title>
        <authorList>
            <person name="Wiegand S."/>
            <person name="Jogler M."/>
            <person name="Boedeker C."/>
            <person name="Pinto D."/>
            <person name="Vollmers J."/>
            <person name="Rivas-Marin E."/>
            <person name="Kohn T."/>
            <person name="Peeters S.H."/>
            <person name="Heuer A."/>
            <person name="Rast P."/>
            <person name="Oberbeckmann S."/>
            <person name="Bunk B."/>
            <person name="Jeske O."/>
            <person name="Meyerdierks A."/>
            <person name="Storesund J.E."/>
            <person name="Kallscheuer N."/>
            <person name="Luecker S."/>
            <person name="Lage O.M."/>
            <person name="Pohl T."/>
            <person name="Merkel B.J."/>
            <person name="Hornburger P."/>
            <person name="Mueller R.-W."/>
            <person name="Bruemmer F."/>
            <person name="Labrenz M."/>
            <person name="Spormann A.M."/>
            <person name="Op Den Camp H."/>
            <person name="Overmann J."/>
            <person name="Amann R."/>
            <person name="Jetten M.S.M."/>
            <person name="Mascher T."/>
            <person name="Medema M.H."/>
            <person name="Devos D.P."/>
            <person name="Kaster A.-K."/>
            <person name="Ovreas L."/>
            <person name="Rohde M."/>
            <person name="Galperin M.Y."/>
            <person name="Jogler C."/>
        </authorList>
    </citation>
    <scope>NUCLEOTIDE SEQUENCE [LARGE SCALE GENOMIC DNA]</scope>
    <source>
        <strain evidence="4 5">Pla100</strain>
    </source>
</reference>
<dbReference type="Proteomes" id="UP000316213">
    <property type="component" value="Unassembled WGS sequence"/>
</dbReference>
<comment type="caution">
    <text evidence="4">The sequence shown here is derived from an EMBL/GenBank/DDBJ whole genome shotgun (WGS) entry which is preliminary data.</text>
</comment>
<accession>A0A5C6AB12</accession>
<evidence type="ECO:0000313" key="5">
    <source>
        <dbReference type="Proteomes" id="UP000316213"/>
    </source>
</evidence>
<evidence type="ECO:0000313" key="4">
    <source>
        <dbReference type="EMBL" id="TWT96590.1"/>
    </source>
</evidence>
<dbReference type="Gene3D" id="3.40.50.300">
    <property type="entry name" value="P-loop containing nucleotide triphosphate hydrolases"/>
    <property type="match status" value="1"/>
</dbReference>
<name>A0A5C6AB12_9BACT</name>
<feature type="domain" description="G" evidence="2">
    <location>
        <begin position="18"/>
        <end position="108"/>
    </location>
</feature>
<dbReference type="GO" id="GO:0015093">
    <property type="term" value="F:ferrous iron transmembrane transporter activity"/>
    <property type="evidence" value="ECO:0007669"/>
    <property type="project" value="TreeGrafter"/>
</dbReference>
<dbReference type="PANTHER" id="PTHR43185:SF2">
    <property type="entry name" value="FERROUS IRON TRANSPORT PROTEIN B"/>
    <property type="match status" value="1"/>
</dbReference>
<keyword evidence="5" id="KW-1185">Reference proteome</keyword>
<dbReference type="CDD" id="cd00882">
    <property type="entry name" value="Ras_like_GTPase"/>
    <property type="match status" value="1"/>
</dbReference>
<protein>
    <submittedName>
        <fullName evidence="4">GTP-binding protein</fullName>
    </submittedName>
</protein>
<dbReference type="InterPro" id="IPR006073">
    <property type="entry name" value="GTP-bd"/>
</dbReference>
<feature type="transmembrane region" description="Helical" evidence="1">
    <location>
        <begin position="197"/>
        <end position="218"/>
    </location>
</feature>
<evidence type="ECO:0000256" key="1">
    <source>
        <dbReference type="SAM" id="Phobius"/>
    </source>
</evidence>
<keyword evidence="1" id="KW-0812">Transmembrane</keyword>
<keyword evidence="1" id="KW-1133">Transmembrane helix</keyword>
<dbReference type="RefSeq" id="WP_197167953.1">
    <property type="nucleotide sequence ID" value="NZ_SJPM01000005.1"/>
</dbReference>
<evidence type="ECO:0000259" key="3">
    <source>
        <dbReference type="Pfam" id="PF07670"/>
    </source>
</evidence>
<organism evidence="4 5">
    <name type="scientific">Neorhodopirellula pilleata</name>
    <dbReference type="NCBI Taxonomy" id="2714738"/>
    <lineage>
        <taxon>Bacteria</taxon>
        <taxon>Pseudomonadati</taxon>
        <taxon>Planctomycetota</taxon>
        <taxon>Planctomycetia</taxon>
        <taxon>Pirellulales</taxon>
        <taxon>Pirellulaceae</taxon>
        <taxon>Neorhodopirellula</taxon>
    </lineage>
</organism>
<dbReference type="InterPro" id="IPR050860">
    <property type="entry name" value="FeoB_GTPase"/>
</dbReference>
<dbReference type="GO" id="GO:0005525">
    <property type="term" value="F:GTP binding"/>
    <property type="evidence" value="ECO:0007669"/>
    <property type="project" value="InterPro"/>
</dbReference>
<dbReference type="AlphaFoldDB" id="A0A5C6AB12"/>
<keyword evidence="1" id="KW-0472">Membrane</keyword>
<proteinExistence type="predicted"/>
<dbReference type="EMBL" id="SJPM01000005">
    <property type="protein sequence ID" value="TWT96590.1"/>
    <property type="molecule type" value="Genomic_DNA"/>
</dbReference>
<dbReference type="PANTHER" id="PTHR43185">
    <property type="entry name" value="FERROUS IRON TRANSPORT PROTEIN B"/>
    <property type="match status" value="1"/>
</dbReference>